<dbReference type="InterPro" id="IPR004843">
    <property type="entry name" value="Calcineurin-like_PHP"/>
</dbReference>
<evidence type="ECO:0000259" key="1">
    <source>
        <dbReference type="Pfam" id="PF00149"/>
    </source>
</evidence>
<feature type="domain" description="DUF4116" evidence="2">
    <location>
        <begin position="25"/>
        <end position="69"/>
    </location>
</feature>
<dbReference type="InterPro" id="IPR051158">
    <property type="entry name" value="Metallophosphoesterase_sf"/>
</dbReference>
<evidence type="ECO:0000313" key="3">
    <source>
        <dbReference type="EMBL" id="CUM86242.1"/>
    </source>
</evidence>
<gene>
    <name evidence="3" type="ORF">ERS852444_00838</name>
</gene>
<protein>
    <submittedName>
        <fullName evidence="3">Uncharacterized protein</fullName>
    </submittedName>
</protein>
<dbReference type="Pfam" id="PF00149">
    <property type="entry name" value="Metallophos"/>
    <property type="match status" value="1"/>
</dbReference>
<accession>A0A173S7E5</accession>
<dbReference type="InterPro" id="IPR029052">
    <property type="entry name" value="Metallo-depent_PP-like"/>
</dbReference>
<reference evidence="3 4" key="1">
    <citation type="submission" date="2015-09" db="EMBL/GenBank/DDBJ databases">
        <authorList>
            <consortium name="Pathogen Informatics"/>
        </authorList>
    </citation>
    <scope>NUCLEOTIDE SEQUENCE [LARGE SCALE GENOMIC DNA]</scope>
    <source>
        <strain evidence="3 4">2789STDY5608887</strain>
    </source>
</reference>
<proteinExistence type="predicted"/>
<dbReference type="SUPFAM" id="SSF56300">
    <property type="entry name" value="Metallo-dependent phosphatases"/>
    <property type="match status" value="1"/>
</dbReference>
<evidence type="ECO:0000259" key="2">
    <source>
        <dbReference type="Pfam" id="PF13475"/>
    </source>
</evidence>
<dbReference type="RefSeq" id="WP_055168137.1">
    <property type="nucleotide sequence ID" value="NZ_CYXX01000004.1"/>
</dbReference>
<dbReference type="Gene3D" id="3.60.21.10">
    <property type="match status" value="1"/>
</dbReference>
<dbReference type="EMBL" id="CYXX01000004">
    <property type="protein sequence ID" value="CUM86242.1"/>
    <property type="molecule type" value="Genomic_DNA"/>
</dbReference>
<feature type="domain" description="Calcineurin-like phosphoesterase" evidence="1">
    <location>
        <begin position="335"/>
        <end position="455"/>
    </location>
</feature>
<dbReference type="AlphaFoldDB" id="A0A173S7E5"/>
<dbReference type="Proteomes" id="UP000095453">
    <property type="component" value="Unassembled WGS sequence"/>
</dbReference>
<dbReference type="PANTHER" id="PTHR31302">
    <property type="entry name" value="TRANSMEMBRANE PROTEIN WITH METALLOPHOSPHOESTERASE DOMAIN-RELATED"/>
    <property type="match status" value="1"/>
</dbReference>
<dbReference type="Pfam" id="PF13475">
    <property type="entry name" value="DUF4116"/>
    <property type="match status" value="1"/>
</dbReference>
<dbReference type="PANTHER" id="PTHR31302:SF0">
    <property type="entry name" value="TRANSMEMBRANE PROTEIN WITH METALLOPHOSPHOESTERASE DOMAIN"/>
    <property type="match status" value="1"/>
</dbReference>
<name>A0A173S7E5_9FIRM</name>
<dbReference type="InterPro" id="IPR025197">
    <property type="entry name" value="DUF4116"/>
</dbReference>
<dbReference type="GO" id="GO:0016787">
    <property type="term" value="F:hydrolase activity"/>
    <property type="evidence" value="ECO:0007669"/>
    <property type="project" value="InterPro"/>
</dbReference>
<sequence>MDITKELKKDGMLLKKIPKKEQTIDICKMAIRQNPLALQFVSRKCLDSKMCLAAVKKDGQAFRYVPSQFITRKMCELAVEADPELLNNVPENFRTLRICINAIKKDVSTLSYVSREKRYELFDNNTEIDLIKKVVEHNSKWLMYMPNRPDVRAFCISCMEEDFSVAQYMPEQIKIADDILNYQKTKGKLHFIHKYYNSEEGKFCVKIKVVCGQHASIFDENEMIEESYCVVMEFGDFDKFYSFLDGDLFDAELRNFDFKGIDLKQYNIDGATINSEILQLQGLYDGTYFSSIKKILETDSDEFMGSNEIMIPNEFCYPKPIDDDEHERFDISHIPFFYISDIHLAHRVCNKFKDKATKEEIRSYIKYLARSMVSSIGTRPYNSYLLIAGDTSSIFEFAAIFYNELIQWWNPNQIVVVPGNHELWDPCIDMEDNIEIYRKFFDDLGIIFLQNDLMCVEDRKKCEIFSEVEILKMSEEEIRSKSQCCSVIILGGIGFSGLNEKFNASNIRYGKSFDELSREAALRKDIQEAIRFNTIYTKILKSLDKSRVIVLTHVKKGDWNTEPHNPYWIYLNGHNHQNFYEVSDRRTIYADNQIGYRTKNIGLKYFYCDNNYDIFAYYQDGIHEITREQYIDFNRGKLVSMSFKREDGTIYMLKRNSIYLFLIYCEYSKRSRGKSLYLMNGGKLGRLGRNRIEDLAYYYDNLKKYVENVNQLLYRYVGGQQRISEFIKHLGGSGKIHGCIVDVERPNELEGFSYCHLFVNPIDGKVTPYFAYDVKSRIVYKDFKALLQAHDSCKLMANNYLRLEKESVHNLPTIQYSGQMEEWENEDSMYDEGGYLYKISRIIKSLQYCAEKNIVRLWNEELLNYDFVNRIKQSNKIDEIVDDRLMIDEKSI</sequence>
<organism evidence="3 4">
    <name type="scientific">Roseburia inulinivorans</name>
    <dbReference type="NCBI Taxonomy" id="360807"/>
    <lineage>
        <taxon>Bacteria</taxon>
        <taxon>Bacillati</taxon>
        <taxon>Bacillota</taxon>
        <taxon>Clostridia</taxon>
        <taxon>Lachnospirales</taxon>
        <taxon>Lachnospiraceae</taxon>
        <taxon>Roseburia</taxon>
    </lineage>
</organism>
<evidence type="ECO:0000313" key="4">
    <source>
        <dbReference type="Proteomes" id="UP000095453"/>
    </source>
</evidence>